<reference evidence="2 3" key="1">
    <citation type="journal article" date="2013" name="Genome Announc.">
        <title>Draft Genome Sequence of Desulfotignum phosphitoxidans DSM 13687 Strain FiPS-3.</title>
        <authorList>
            <person name="Poehlein A."/>
            <person name="Daniel R."/>
            <person name="Simeonova D.D."/>
        </authorList>
    </citation>
    <scope>NUCLEOTIDE SEQUENCE [LARGE SCALE GENOMIC DNA]</scope>
    <source>
        <strain evidence="2 3">DSM 13687</strain>
    </source>
</reference>
<evidence type="ECO:0000313" key="3">
    <source>
        <dbReference type="Proteomes" id="UP000014216"/>
    </source>
</evidence>
<dbReference type="InterPro" id="IPR008773">
    <property type="entry name" value="PhnI"/>
</dbReference>
<name>S0G8A0_9BACT</name>
<comment type="caution">
    <text evidence="2">The sequence shown here is derived from an EMBL/GenBank/DDBJ whole genome shotgun (WGS) entry which is preliminary data.</text>
</comment>
<sequence>MYVAVKGGEKAVKHSQKLVAKQRRGDTRVPELSTDQIRNQLGLGLDRVMAEGSLYDETAAAEAIQRAQGDLTEAVFLVRAFRTTLKRFGTSRPVNTTEMTSFRRVSGIYKDIPGGQILGPTYDYTHRLIDTGPAPDENGTGVSAGTHPADSDDRRHPAPGMSGPAGRQRPDKAIPPLPDKLPRVMDILKKQGLLSDAPSARCQETGHKSGEDLTRQPLTFPVSRTLRLQALARGDEGFLLGSAYSLQRGFGLDRHPFLGELKVGIATVCFTPPELGFEICIGRIRLTECVMVSRQDDTHGNTAGFDTGYGLVFGQNERKAMSMSLLDRSLSDTDKNAEADTGKAAYPAQDPEFILSHCDSVESSGFVQHLKLPHYVDFQSELVFICSRGNDPATTQGEK</sequence>
<organism evidence="2 3">
    <name type="scientific">Desulfotignum phosphitoxidans DSM 13687</name>
    <dbReference type="NCBI Taxonomy" id="1286635"/>
    <lineage>
        <taxon>Bacteria</taxon>
        <taxon>Pseudomonadati</taxon>
        <taxon>Thermodesulfobacteriota</taxon>
        <taxon>Desulfobacteria</taxon>
        <taxon>Desulfobacterales</taxon>
        <taxon>Desulfobacteraceae</taxon>
        <taxon>Desulfotignum</taxon>
    </lineage>
</organism>
<evidence type="ECO:0000313" key="2">
    <source>
        <dbReference type="EMBL" id="EMS81671.1"/>
    </source>
</evidence>
<accession>S0G8A0</accession>
<dbReference type="OrthoDB" id="9790536at2"/>
<dbReference type="GO" id="GO:0019634">
    <property type="term" value="P:organic phosphonate metabolic process"/>
    <property type="evidence" value="ECO:0007669"/>
    <property type="project" value="InterPro"/>
</dbReference>
<dbReference type="Proteomes" id="UP000014216">
    <property type="component" value="Unassembled WGS sequence"/>
</dbReference>
<dbReference type="Pfam" id="PF05861">
    <property type="entry name" value="PhnI"/>
    <property type="match status" value="1"/>
</dbReference>
<protein>
    <submittedName>
        <fullName evidence="2">Protein PhnI</fullName>
    </submittedName>
</protein>
<proteinExistence type="predicted"/>
<gene>
    <name evidence="2" type="primary">phnI</name>
    <name evidence="2" type="ORF">Dpo_1c08120</name>
</gene>
<keyword evidence="3" id="KW-1185">Reference proteome</keyword>
<dbReference type="EMBL" id="APJX01000001">
    <property type="protein sequence ID" value="EMS81671.1"/>
    <property type="molecule type" value="Genomic_DNA"/>
</dbReference>
<dbReference type="PIRSF" id="PIRSF007313">
    <property type="entry name" value="PhnI"/>
    <property type="match status" value="1"/>
</dbReference>
<dbReference type="PATRIC" id="fig|1286635.3.peg.851"/>
<dbReference type="AlphaFoldDB" id="S0G8A0"/>
<dbReference type="RefSeq" id="WP_006964435.1">
    <property type="nucleotide sequence ID" value="NZ_APJX01000001.1"/>
</dbReference>
<evidence type="ECO:0000256" key="1">
    <source>
        <dbReference type="SAM" id="MobiDB-lite"/>
    </source>
</evidence>
<feature type="region of interest" description="Disordered" evidence="1">
    <location>
        <begin position="131"/>
        <end position="179"/>
    </location>
</feature>